<name>A0A8J5RPQ8_ZIZPA</name>
<evidence type="ECO:0000313" key="2">
    <source>
        <dbReference type="EMBL" id="KAG8054328.1"/>
    </source>
</evidence>
<dbReference type="AlphaFoldDB" id="A0A8J5RPQ8"/>
<protein>
    <submittedName>
        <fullName evidence="2">Uncharacterized protein</fullName>
    </submittedName>
</protein>
<sequence length="119" mass="12705">MKEASCGRLGGRQAEPRRRRGRSEAAATTWLKLGRGAAGRRRGRPAARPLAFADSIPGRGWRGSIGAVAVAVAALPMDDGDVAGGGCRRRLAAPMDAARFGQRLALRVRFPVFFGHLIR</sequence>
<keyword evidence="3" id="KW-1185">Reference proteome</keyword>
<accession>A0A8J5RPQ8</accession>
<gene>
    <name evidence="2" type="ORF">GUJ93_ZPchr0001g30186</name>
</gene>
<reference evidence="2" key="1">
    <citation type="journal article" date="2021" name="bioRxiv">
        <title>Whole Genome Assembly and Annotation of Northern Wild Rice, Zizania palustris L., Supports a Whole Genome Duplication in the Zizania Genus.</title>
        <authorList>
            <person name="Haas M."/>
            <person name="Kono T."/>
            <person name="Macchietto M."/>
            <person name="Millas R."/>
            <person name="McGilp L."/>
            <person name="Shao M."/>
            <person name="Duquette J."/>
            <person name="Hirsch C.N."/>
            <person name="Kimball J."/>
        </authorList>
    </citation>
    <scope>NUCLEOTIDE SEQUENCE</scope>
    <source>
        <tissue evidence="2">Fresh leaf tissue</tissue>
    </source>
</reference>
<dbReference type="EMBL" id="JAAALK010000288">
    <property type="protein sequence ID" value="KAG8054328.1"/>
    <property type="molecule type" value="Genomic_DNA"/>
</dbReference>
<reference evidence="2" key="2">
    <citation type="submission" date="2021-02" db="EMBL/GenBank/DDBJ databases">
        <authorList>
            <person name="Kimball J.A."/>
            <person name="Haas M.W."/>
            <person name="Macchietto M."/>
            <person name="Kono T."/>
            <person name="Duquette J."/>
            <person name="Shao M."/>
        </authorList>
    </citation>
    <scope>NUCLEOTIDE SEQUENCE</scope>
    <source>
        <tissue evidence="2">Fresh leaf tissue</tissue>
    </source>
</reference>
<comment type="caution">
    <text evidence="2">The sequence shown here is derived from an EMBL/GenBank/DDBJ whole genome shotgun (WGS) entry which is preliminary data.</text>
</comment>
<proteinExistence type="predicted"/>
<evidence type="ECO:0000256" key="1">
    <source>
        <dbReference type="SAM" id="MobiDB-lite"/>
    </source>
</evidence>
<feature type="region of interest" description="Disordered" evidence="1">
    <location>
        <begin position="1"/>
        <end position="26"/>
    </location>
</feature>
<organism evidence="2 3">
    <name type="scientific">Zizania palustris</name>
    <name type="common">Northern wild rice</name>
    <dbReference type="NCBI Taxonomy" id="103762"/>
    <lineage>
        <taxon>Eukaryota</taxon>
        <taxon>Viridiplantae</taxon>
        <taxon>Streptophyta</taxon>
        <taxon>Embryophyta</taxon>
        <taxon>Tracheophyta</taxon>
        <taxon>Spermatophyta</taxon>
        <taxon>Magnoliopsida</taxon>
        <taxon>Liliopsida</taxon>
        <taxon>Poales</taxon>
        <taxon>Poaceae</taxon>
        <taxon>BOP clade</taxon>
        <taxon>Oryzoideae</taxon>
        <taxon>Oryzeae</taxon>
        <taxon>Zizaniinae</taxon>
        <taxon>Zizania</taxon>
    </lineage>
</organism>
<dbReference type="Proteomes" id="UP000729402">
    <property type="component" value="Unassembled WGS sequence"/>
</dbReference>
<evidence type="ECO:0000313" key="3">
    <source>
        <dbReference type="Proteomes" id="UP000729402"/>
    </source>
</evidence>